<dbReference type="InterPro" id="IPR050202">
    <property type="entry name" value="Cyt/Deoxycyt_deaminase"/>
</dbReference>
<evidence type="ECO:0000256" key="7">
    <source>
        <dbReference type="ARBA" id="ARBA00022801"/>
    </source>
</evidence>
<dbReference type="EMBL" id="JBHUME010000007">
    <property type="protein sequence ID" value="MFD2612752.1"/>
    <property type="molecule type" value="Genomic_DNA"/>
</dbReference>
<evidence type="ECO:0000256" key="6">
    <source>
        <dbReference type="ARBA" id="ARBA00022723"/>
    </source>
</evidence>
<keyword evidence="15" id="KW-1185">Reference proteome</keyword>
<keyword evidence="6 12" id="KW-0479">Metal-binding</keyword>
<evidence type="ECO:0000256" key="9">
    <source>
        <dbReference type="ARBA" id="ARBA00032005"/>
    </source>
</evidence>
<comment type="similarity">
    <text evidence="3 12">Belongs to the cytidine and deoxycytidylate deaminase family.</text>
</comment>
<comment type="catalytic activity">
    <reaction evidence="10 12">
        <text>2'-deoxycytidine + H2O + H(+) = 2'-deoxyuridine + NH4(+)</text>
        <dbReference type="Rhea" id="RHEA:13433"/>
        <dbReference type="ChEBI" id="CHEBI:15377"/>
        <dbReference type="ChEBI" id="CHEBI:15378"/>
        <dbReference type="ChEBI" id="CHEBI:15698"/>
        <dbReference type="ChEBI" id="CHEBI:16450"/>
        <dbReference type="ChEBI" id="CHEBI:28938"/>
        <dbReference type="EC" id="3.5.4.5"/>
    </reaction>
</comment>
<protein>
    <recommendedName>
        <fullName evidence="5 12">Cytidine deaminase</fullName>
        <ecNumber evidence="4 12">3.5.4.5</ecNumber>
    </recommendedName>
    <alternativeName>
        <fullName evidence="9 12">Cytidine aminohydrolase</fullName>
    </alternativeName>
</protein>
<dbReference type="SUPFAM" id="SSF53927">
    <property type="entry name" value="Cytidine deaminase-like"/>
    <property type="match status" value="1"/>
</dbReference>
<evidence type="ECO:0000259" key="13">
    <source>
        <dbReference type="PROSITE" id="PS51747"/>
    </source>
</evidence>
<name>A0ABW5PBR3_9BACL</name>
<dbReference type="CDD" id="cd01283">
    <property type="entry name" value="cytidine_deaminase"/>
    <property type="match status" value="1"/>
</dbReference>
<dbReference type="RefSeq" id="WP_377602530.1">
    <property type="nucleotide sequence ID" value="NZ_JBHUME010000007.1"/>
</dbReference>
<evidence type="ECO:0000256" key="5">
    <source>
        <dbReference type="ARBA" id="ARBA00018266"/>
    </source>
</evidence>
<evidence type="ECO:0000256" key="3">
    <source>
        <dbReference type="ARBA" id="ARBA00006576"/>
    </source>
</evidence>
<comment type="function">
    <text evidence="2 12">This enzyme scavenges exogenous and endogenous cytidine and 2'-deoxycytidine for UMP synthesis.</text>
</comment>
<dbReference type="InterPro" id="IPR016193">
    <property type="entry name" value="Cytidine_deaminase-like"/>
</dbReference>
<dbReference type="PROSITE" id="PS00903">
    <property type="entry name" value="CYT_DCMP_DEAMINASES_1"/>
    <property type="match status" value="1"/>
</dbReference>
<comment type="caution">
    <text evidence="14">The sequence shown here is derived from an EMBL/GenBank/DDBJ whole genome shotgun (WGS) entry which is preliminary data.</text>
</comment>
<dbReference type="EC" id="3.5.4.5" evidence="4 12"/>
<dbReference type="Gene3D" id="3.40.140.10">
    <property type="entry name" value="Cytidine Deaminase, domain 2"/>
    <property type="match status" value="1"/>
</dbReference>
<evidence type="ECO:0000256" key="8">
    <source>
        <dbReference type="ARBA" id="ARBA00022833"/>
    </source>
</evidence>
<evidence type="ECO:0000313" key="15">
    <source>
        <dbReference type="Proteomes" id="UP001597541"/>
    </source>
</evidence>
<dbReference type="NCBIfam" id="TIGR01354">
    <property type="entry name" value="cyt_deam_tetra"/>
    <property type="match status" value="1"/>
</dbReference>
<evidence type="ECO:0000313" key="14">
    <source>
        <dbReference type="EMBL" id="MFD2612752.1"/>
    </source>
</evidence>
<evidence type="ECO:0000256" key="11">
    <source>
        <dbReference type="ARBA" id="ARBA00049558"/>
    </source>
</evidence>
<feature type="domain" description="CMP/dCMP-type deaminase" evidence="13">
    <location>
        <begin position="1"/>
        <end position="130"/>
    </location>
</feature>
<gene>
    <name evidence="14" type="ORF">ACFSUF_09995</name>
</gene>
<comment type="catalytic activity">
    <reaction evidence="11 12">
        <text>cytidine + H2O + H(+) = uridine + NH4(+)</text>
        <dbReference type="Rhea" id="RHEA:16069"/>
        <dbReference type="ChEBI" id="CHEBI:15377"/>
        <dbReference type="ChEBI" id="CHEBI:15378"/>
        <dbReference type="ChEBI" id="CHEBI:16704"/>
        <dbReference type="ChEBI" id="CHEBI:17562"/>
        <dbReference type="ChEBI" id="CHEBI:28938"/>
        <dbReference type="EC" id="3.5.4.5"/>
    </reaction>
</comment>
<evidence type="ECO:0000256" key="10">
    <source>
        <dbReference type="ARBA" id="ARBA00049252"/>
    </source>
</evidence>
<dbReference type="InterPro" id="IPR002125">
    <property type="entry name" value="CMP_dCMP_dom"/>
</dbReference>
<sequence length="133" mass="14167">MDERALINEALKAMDKAYVPYSHFKVGAALLHESGDIIHGCNIENASYGATNCGERTAMFRALAEGRQVRTFKAMAVVGDTEGPIAPCGICRQVMIELCGPDMPVILGNTAGVYITTTVKELLPGAFDSSSLT</sequence>
<reference evidence="15" key="1">
    <citation type="journal article" date="2019" name="Int. J. Syst. Evol. Microbiol.">
        <title>The Global Catalogue of Microorganisms (GCM) 10K type strain sequencing project: providing services to taxonomists for standard genome sequencing and annotation.</title>
        <authorList>
            <consortium name="The Broad Institute Genomics Platform"/>
            <consortium name="The Broad Institute Genome Sequencing Center for Infectious Disease"/>
            <person name="Wu L."/>
            <person name="Ma J."/>
        </authorList>
    </citation>
    <scope>NUCLEOTIDE SEQUENCE [LARGE SCALE GENOMIC DNA]</scope>
    <source>
        <strain evidence="15">KCTC 3950</strain>
    </source>
</reference>
<evidence type="ECO:0000256" key="4">
    <source>
        <dbReference type="ARBA" id="ARBA00012783"/>
    </source>
</evidence>
<accession>A0ABW5PBR3</accession>
<dbReference type="PANTHER" id="PTHR11644">
    <property type="entry name" value="CYTIDINE DEAMINASE"/>
    <property type="match status" value="1"/>
</dbReference>
<keyword evidence="8 12" id="KW-0862">Zinc</keyword>
<keyword evidence="7 12" id="KW-0378">Hydrolase</keyword>
<dbReference type="InterPro" id="IPR016192">
    <property type="entry name" value="APOBEC/CMP_deaminase_Zn-bd"/>
</dbReference>
<evidence type="ECO:0000256" key="2">
    <source>
        <dbReference type="ARBA" id="ARBA00003949"/>
    </source>
</evidence>
<organism evidence="14 15">
    <name type="scientific">Paenibacillus gansuensis</name>
    <dbReference type="NCBI Taxonomy" id="306542"/>
    <lineage>
        <taxon>Bacteria</taxon>
        <taxon>Bacillati</taxon>
        <taxon>Bacillota</taxon>
        <taxon>Bacilli</taxon>
        <taxon>Bacillales</taxon>
        <taxon>Paenibacillaceae</taxon>
        <taxon>Paenibacillus</taxon>
    </lineage>
</organism>
<dbReference type="PROSITE" id="PS51747">
    <property type="entry name" value="CYT_DCMP_DEAMINASES_2"/>
    <property type="match status" value="1"/>
</dbReference>
<dbReference type="NCBIfam" id="NF004064">
    <property type="entry name" value="PRK05578.1"/>
    <property type="match status" value="1"/>
</dbReference>
<dbReference type="Proteomes" id="UP001597541">
    <property type="component" value="Unassembled WGS sequence"/>
</dbReference>
<evidence type="ECO:0000256" key="12">
    <source>
        <dbReference type="RuleBase" id="RU364006"/>
    </source>
</evidence>
<dbReference type="PANTHER" id="PTHR11644:SF2">
    <property type="entry name" value="CYTIDINE DEAMINASE"/>
    <property type="match status" value="1"/>
</dbReference>
<dbReference type="GO" id="GO:0004126">
    <property type="term" value="F:cytidine deaminase activity"/>
    <property type="evidence" value="ECO:0007669"/>
    <property type="project" value="UniProtKB-EC"/>
</dbReference>
<dbReference type="InterPro" id="IPR006262">
    <property type="entry name" value="Cyt_deam_tetra"/>
</dbReference>
<comment type="cofactor">
    <cofactor evidence="1 12">
        <name>Zn(2+)</name>
        <dbReference type="ChEBI" id="CHEBI:29105"/>
    </cofactor>
</comment>
<evidence type="ECO:0000256" key="1">
    <source>
        <dbReference type="ARBA" id="ARBA00001947"/>
    </source>
</evidence>
<dbReference type="Pfam" id="PF00383">
    <property type="entry name" value="dCMP_cyt_deam_1"/>
    <property type="match status" value="1"/>
</dbReference>
<proteinExistence type="inferred from homology"/>